<organism evidence="2 3">
    <name type="scientific">Setomelanomma holmii</name>
    <dbReference type="NCBI Taxonomy" id="210430"/>
    <lineage>
        <taxon>Eukaryota</taxon>
        <taxon>Fungi</taxon>
        <taxon>Dikarya</taxon>
        <taxon>Ascomycota</taxon>
        <taxon>Pezizomycotina</taxon>
        <taxon>Dothideomycetes</taxon>
        <taxon>Pleosporomycetidae</taxon>
        <taxon>Pleosporales</taxon>
        <taxon>Pleosporineae</taxon>
        <taxon>Phaeosphaeriaceae</taxon>
        <taxon>Setomelanomma</taxon>
    </lineage>
</organism>
<keyword evidence="3" id="KW-1185">Reference proteome</keyword>
<reference evidence="2" key="1">
    <citation type="journal article" date="2020" name="Stud. Mycol.">
        <title>101 Dothideomycetes genomes: a test case for predicting lifestyles and emergence of pathogens.</title>
        <authorList>
            <person name="Haridas S."/>
            <person name="Albert R."/>
            <person name="Binder M."/>
            <person name="Bloem J."/>
            <person name="Labutti K."/>
            <person name="Salamov A."/>
            <person name="Andreopoulos B."/>
            <person name="Baker S."/>
            <person name="Barry K."/>
            <person name="Bills G."/>
            <person name="Bluhm B."/>
            <person name="Cannon C."/>
            <person name="Castanera R."/>
            <person name="Culley D."/>
            <person name="Daum C."/>
            <person name="Ezra D."/>
            <person name="Gonzalez J."/>
            <person name="Henrissat B."/>
            <person name="Kuo A."/>
            <person name="Liang C."/>
            <person name="Lipzen A."/>
            <person name="Lutzoni F."/>
            <person name="Magnuson J."/>
            <person name="Mondo S."/>
            <person name="Nolan M."/>
            <person name="Ohm R."/>
            <person name="Pangilinan J."/>
            <person name="Park H.-J."/>
            <person name="Ramirez L."/>
            <person name="Alfaro M."/>
            <person name="Sun H."/>
            <person name="Tritt A."/>
            <person name="Yoshinaga Y."/>
            <person name="Zwiers L.-H."/>
            <person name="Turgeon B."/>
            <person name="Goodwin S."/>
            <person name="Spatafora J."/>
            <person name="Crous P."/>
            <person name="Grigoriev I."/>
        </authorList>
    </citation>
    <scope>NUCLEOTIDE SEQUENCE</scope>
    <source>
        <strain evidence="2">CBS 110217</strain>
    </source>
</reference>
<proteinExistence type="predicted"/>
<sequence length="112" mass="12476">MEIPKTTFAPSEHTVPSFLTLLPEVRNLVSELLFERVGPVMIHNVRAYYAQKPTAPERDPDEPDSDGSSACAETDARNHGAPTLALNRQGNFVLDHGRRETSNSPETEKFEK</sequence>
<protein>
    <submittedName>
        <fullName evidence="2">Uncharacterized protein</fullName>
    </submittedName>
</protein>
<comment type="caution">
    <text evidence="2">The sequence shown here is derived from an EMBL/GenBank/DDBJ whole genome shotgun (WGS) entry which is preliminary data.</text>
</comment>
<evidence type="ECO:0000256" key="1">
    <source>
        <dbReference type="SAM" id="MobiDB-lite"/>
    </source>
</evidence>
<dbReference type="AlphaFoldDB" id="A0A9P4HCH7"/>
<name>A0A9P4HCH7_9PLEO</name>
<dbReference type="Proteomes" id="UP000799777">
    <property type="component" value="Unassembled WGS sequence"/>
</dbReference>
<feature type="compositionally biased region" description="Basic and acidic residues" evidence="1">
    <location>
        <begin position="95"/>
        <end position="112"/>
    </location>
</feature>
<evidence type="ECO:0000313" key="3">
    <source>
        <dbReference type="Proteomes" id="UP000799777"/>
    </source>
</evidence>
<gene>
    <name evidence="2" type="ORF">EK21DRAFT_88879</name>
</gene>
<accession>A0A9P4HCH7</accession>
<feature type="region of interest" description="Disordered" evidence="1">
    <location>
        <begin position="52"/>
        <end position="112"/>
    </location>
</feature>
<dbReference type="EMBL" id="ML978189">
    <property type="protein sequence ID" value="KAF2030561.1"/>
    <property type="molecule type" value="Genomic_DNA"/>
</dbReference>
<evidence type="ECO:0000313" key="2">
    <source>
        <dbReference type="EMBL" id="KAF2030561.1"/>
    </source>
</evidence>